<feature type="active site" evidence="2">
    <location>
        <position position="45"/>
    </location>
</feature>
<name>A0A4R7BLM9_9HYPH</name>
<proteinExistence type="inferred from homology"/>
<protein>
    <submittedName>
        <fullName evidence="3">Trans-2,3-dihydro-3-hydroxyanthranilate isomerase</fullName>
    </submittedName>
</protein>
<dbReference type="PANTHER" id="PTHR13774">
    <property type="entry name" value="PHENAZINE BIOSYNTHESIS PROTEIN"/>
    <property type="match status" value="1"/>
</dbReference>
<dbReference type="InterPro" id="IPR003719">
    <property type="entry name" value="Phenazine_PhzF-like"/>
</dbReference>
<dbReference type="Proteomes" id="UP000295122">
    <property type="component" value="Unassembled WGS sequence"/>
</dbReference>
<evidence type="ECO:0000313" key="3">
    <source>
        <dbReference type="EMBL" id="TDR85175.1"/>
    </source>
</evidence>
<organism evidence="3 4">
    <name type="scientific">Enterovirga rhinocerotis</name>
    <dbReference type="NCBI Taxonomy" id="1339210"/>
    <lineage>
        <taxon>Bacteria</taxon>
        <taxon>Pseudomonadati</taxon>
        <taxon>Pseudomonadota</taxon>
        <taxon>Alphaproteobacteria</taxon>
        <taxon>Hyphomicrobiales</taxon>
        <taxon>Methylobacteriaceae</taxon>
        <taxon>Enterovirga</taxon>
    </lineage>
</organism>
<dbReference type="AlphaFoldDB" id="A0A4R7BLM9"/>
<gene>
    <name evidence="3" type="ORF">EV668_4719</name>
</gene>
<comment type="similarity">
    <text evidence="1">Belongs to the PhzF family.</text>
</comment>
<sequence>MRRYAVLDVFTDTPLDGNPLAVVLDAEGLDPARMQAIAREFNLSETVFVLPPEDPRHRARLRIFTPARELPFAGHPTVGTAVLLALKQQSPADAVAFGLEEEIGTVPCVVAARSDRLGQARFRLPVLPGIDGDGPDEVAAAWGLGLDPAEIGFDRHVPTRYSAGNSFAFLPLASREAVARANPVGEAFATAFGDENRRAAVFVYSRETVGDGRQFHARMFGQGLGVSEDPATGSAVAAFAGVLMQCEPLGDGEHSFVIEQGFEMGRPSLIELQMTIRDGALASAEIGGSAVVVAEGRLAA</sequence>
<comment type="caution">
    <text evidence="3">The sequence shown here is derived from an EMBL/GenBank/DDBJ whole genome shotgun (WGS) entry which is preliminary data.</text>
</comment>
<dbReference type="GO" id="GO:0016853">
    <property type="term" value="F:isomerase activity"/>
    <property type="evidence" value="ECO:0007669"/>
    <property type="project" value="UniProtKB-KW"/>
</dbReference>
<keyword evidence="3" id="KW-0413">Isomerase</keyword>
<accession>A0A4R7BLM9</accession>
<keyword evidence="4" id="KW-1185">Reference proteome</keyword>
<evidence type="ECO:0000313" key="4">
    <source>
        <dbReference type="Proteomes" id="UP000295122"/>
    </source>
</evidence>
<dbReference type="RefSeq" id="WP_133774778.1">
    <property type="nucleotide sequence ID" value="NZ_SNZR01000018.1"/>
</dbReference>
<dbReference type="NCBIfam" id="TIGR00654">
    <property type="entry name" value="PhzF_family"/>
    <property type="match status" value="1"/>
</dbReference>
<dbReference type="Pfam" id="PF02567">
    <property type="entry name" value="PhzC-PhzF"/>
    <property type="match status" value="1"/>
</dbReference>
<evidence type="ECO:0000256" key="1">
    <source>
        <dbReference type="ARBA" id="ARBA00008270"/>
    </source>
</evidence>
<dbReference type="OrthoDB" id="9788221at2"/>
<dbReference type="EMBL" id="SNZR01000018">
    <property type="protein sequence ID" value="TDR85175.1"/>
    <property type="molecule type" value="Genomic_DNA"/>
</dbReference>
<evidence type="ECO:0000256" key="2">
    <source>
        <dbReference type="PIRSR" id="PIRSR016184-1"/>
    </source>
</evidence>
<dbReference type="GO" id="GO:0005737">
    <property type="term" value="C:cytoplasm"/>
    <property type="evidence" value="ECO:0007669"/>
    <property type="project" value="TreeGrafter"/>
</dbReference>
<dbReference type="PIRSF" id="PIRSF016184">
    <property type="entry name" value="PhzC_PhzF"/>
    <property type="match status" value="1"/>
</dbReference>
<reference evidence="3 4" key="1">
    <citation type="submission" date="2019-03" db="EMBL/GenBank/DDBJ databases">
        <title>Genomic Encyclopedia of Type Strains, Phase IV (KMG-IV): sequencing the most valuable type-strain genomes for metagenomic binning, comparative biology and taxonomic classification.</title>
        <authorList>
            <person name="Goeker M."/>
        </authorList>
    </citation>
    <scope>NUCLEOTIDE SEQUENCE [LARGE SCALE GENOMIC DNA]</scope>
    <source>
        <strain evidence="3 4">DSM 25903</strain>
    </source>
</reference>
<dbReference type="Gene3D" id="3.10.310.10">
    <property type="entry name" value="Diaminopimelate Epimerase, Chain A, domain 1"/>
    <property type="match status" value="2"/>
</dbReference>
<dbReference type="SUPFAM" id="SSF54506">
    <property type="entry name" value="Diaminopimelate epimerase-like"/>
    <property type="match status" value="1"/>
</dbReference>
<dbReference type="PANTHER" id="PTHR13774:SF32">
    <property type="entry name" value="ANTISENSE-ENHANCING SEQUENCE 1"/>
    <property type="match status" value="1"/>
</dbReference>